<dbReference type="RefSeq" id="WP_143009508.1">
    <property type="nucleotide sequence ID" value="NZ_FMZH01000001.1"/>
</dbReference>
<keyword evidence="3" id="KW-1185">Reference proteome</keyword>
<dbReference type="Pfam" id="PF18942">
    <property type="entry name" value="DUF5689"/>
    <property type="match status" value="1"/>
</dbReference>
<sequence length="512" mass="54229">MMKNNLKYFLLLAVVVAIYSSCKRDEDYRYKFSESGFISNFDLRRYYKGSDLALNADAIGGATSIRGVVVSDFRSGNSVAGLIALQNSRINGSADSLRGISFNIGAAAANFTPGDSLHIKLDGGVLKRVDGILQITGLTTAAITKVASGRIIKLQAASTSTILANPDRYESTLVAINSAVYDPEPTSGTVYSGDKILNDGFGQATLRTSANATFANTAVQPSGNFTGVVYVTGTGAAKKIEYRMRTIDDFFYVAMPKLSPAIISGFHVDPNGTDGNYEYIQFLATKDIDFAVTPFSVYTNNNAGATAFPTLGWNTGALRTYKFNLTSGTVKKGEFFYVGGAGQRINGSASTVIPASKWIASVNYTTVKGANGVGDVTGNLLANSGNVAGIAIFEGTDVTPNSIPLDVIFYGGPNGSYYTPGPPEYGFRITITDKFSTYAGTAAQEYYGKGTNSNDKRFAGFPAAVSFARLGGVYKAKKGGWESARTMISVTLTNTSVLSEIETGSVTALIDK</sequence>
<dbReference type="Proteomes" id="UP000199455">
    <property type="component" value="Unassembled WGS sequence"/>
</dbReference>
<accession>A0A1G6J3I1</accession>
<dbReference type="InterPro" id="IPR043744">
    <property type="entry name" value="DUF5689"/>
</dbReference>
<organism evidence="2 3">
    <name type="scientific">Pedobacter soli</name>
    <dbReference type="NCBI Taxonomy" id="390242"/>
    <lineage>
        <taxon>Bacteria</taxon>
        <taxon>Pseudomonadati</taxon>
        <taxon>Bacteroidota</taxon>
        <taxon>Sphingobacteriia</taxon>
        <taxon>Sphingobacteriales</taxon>
        <taxon>Sphingobacteriaceae</taxon>
        <taxon>Pedobacter</taxon>
    </lineage>
</organism>
<evidence type="ECO:0000313" key="3">
    <source>
        <dbReference type="Proteomes" id="UP000199455"/>
    </source>
</evidence>
<evidence type="ECO:0000259" key="1">
    <source>
        <dbReference type="Pfam" id="PF18942"/>
    </source>
</evidence>
<reference evidence="3" key="1">
    <citation type="submission" date="2016-10" db="EMBL/GenBank/DDBJ databases">
        <authorList>
            <person name="Varghese N."/>
            <person name="Submissions S."/>
        </authorList>
    </citation>
    <scope>NUCLEOTIDE SEQUENCE [LARGE SCALE GENOMIC DNA]</scope>
    <source>
        <strain evidence="3">DSM 18609</strain>
    </source>
</reference>
<dbReference type="STRING" id="390242.SAMN04488024_101331"/>
<name>A0A1G6J3I1_9SPHI</name>
<gene>
    <name evidence="2" type="ORF">SAMN04488024_101331</name>
</gene>
<proteinExistence type="predicted"/>
<protein>
    <recommendedName>
        <fullName evidence="1">DUF5689 domain-containing protein</fullName>
    </recommendedName>
</protein>
<evidence type="ECO:0000313" key="2">
    <source>
        <dbReference type="EMBL" id="SDC13219.1"/>
    </source>
</evidence>
<dbReference type="EMBL" id="FMZH01000001">
    <property type="protein sequence ID" value="SDC13219.1"/>
    <property type="molecule type" value="Genomic_DNA"/>
</dbReference>
<feature type="domain" description="DUF5689" evidence="1">
    <location>
        <begin position="57"/>
        <end position="233"/>
    </location>
</feature>
<dbReference type="AlphaFoldDB" id="A0A1G6J3I1"/>